<evidence type="ECO:0000256" key="1">
    <source>
        <dbReference type="SAM" id="MobiDB-lite"/>
    </source>
</evidence>
<evidence type="ECO:0000313" key="3">
    <source>
        <dbReference type="Proteomes" id="UP001221757"/>
    </source>
</evidence>
<proteinExistence type="predicted"/>
<feature type="compositionally biased region" description="Basic and acidic residues" evidence="1">
    <location>
        <begin position="237"/>
        <end position="252"/>
    </location>
</feature>
<accession>A0AAD7GTL9</accession>
<keyword evidence="3" id="KW-1185">Reference proteome</keyword>
<comment type="caution">
    <text evidence="2">The sequence shown here is derived from an EMBL/GenBank/DDBJ whole genome shotgun (WGS) entry which is preliminary data.</text>
</comment>
<organism evidence="2 3">
    <name type="scientific">Mycena rosella</name>
    <name type="common">Pink bonnet</name>
    <name type="synonym">Agaricus rosellus</name>
    <dbReference type="NCBI Taxonomy" id="1033263"/>
    <lineage>
        <taxon>Eukaryota</taxon>
        <taxon>Fungi</taxon>
        <taxon>Dikarya</taxon>
        <taxon>Basidiomycota</taxon>
        <taxon>Agaricomycotina</taxon>
        <taxon>Agaricomycetes</taxon>
        <taxon>Agaricomycetidae</taxon>
        <taxon>Agaricales</taxon>
        <taxon>Marasmiineae</taxon>
        <taxon>Mycenaceae</taxon>
        <taxon>Mycena</taxon>
    </lineage>
</organism>
<feature type="region of interest" description="Disordered" evidence="1">
    <location>
        <begin position="236"/>
        <end position="280"/>
    </location>
</feature>
<name>A0AAD7GTL9_MYCRO</name>
<sequence length="306" mass="34159">MTSETHPSDKGTRSLCLFASNLLHYIVIFDGQIRGRVPDDTSKRDLVHWHPVLDPLGLLDVYVAEADFLPHLARIIIAIADRDHLLIWQLQFKLRLVTRSFVVAVDVGEMSRVLPFPLVGSFPRRICIREGIPVLAARSKRASLRVQVATTLLAQEPSPDDRCRGAGTIPNSRRMRPRPRAQEYPRIRGRCVHVRLMVATHVATAPAPGGGAELTCTGWPSLLGPSLPVSVFYDECQLPKDDPTPPSRHEESPPQPTIGGVQSSGHVTQNSNDWVEKSSDRTMKRELRWMAGVQERRMYLGSGKLH</sequence>
<feature type="compositionally biased region" description="Polar residues" evidence="1">
    <location>
        <begin position="260"/>
        <end position="273"/>
    </location>
</feature>
<dbReference type="EMBL" id="JARKIE010000009">
    <property type="protein sequence ID" value="KAJ7705034.1"/>
    <property type="molecule type" value="Genomic_DNA"/>
</dbReference>
<evidence type="ECO:0000313" key="2">
    <source>
        <dbReference type="EMBL" id="KAJ7705034.1"/>
    </source>
</evidence>
<protein>
    <submittedName>
        <fullName evidence="2">Uncharacterized protein</fullName>
    </submittedName>
</protein>
<dbReference type="AlphaFoldDB" id="A0AAD7GTL9"/>
<feature type="region of interest" description="Disordered" evidence="1">
    <location>
        <begin position="157"/>
        <end position="180"/>
    </location>
</feature>
<dbReference type="Proteomes" id="UP001221757">
    <property type="component" value="Unassembled WGS sequence"/>
</dbReference>
<gene>
    <name evidence="2" type="ORF">B0H17DRAFT_1126639</name>
</gene>
<reference evidence="2" key="1">
    <citation type="submission" date="2023-03" db="EMBL/GenBank/DDBJ databases">
        <title>Massive genome expansion in bonnet fungi (Mycena s.s.) driven by repeated elements and novel gene families across ecological guilds.</title>
        <authorList>
            <consortium name="Lawrence Berkeley National Laboratory"/>
            <person name="Harder C.B."/>
            <person name="Miyauchi S."/>
            <person name="Viragh M."/>
            <person name="Kuo A."/>
            <person name="Thoen E."/>
            <person name="Andreopoulos B."/>
            <person name="Lu D."/>
            <person name="Skrede I."/>
            <person name="Drula E."/>
            <person name="Henrissat B."/>
            <person name="Morin E."/>
            <person name="Kohler A."/>
            <person name="Barry K."/>
            <person name="LaButti K."/>
            <person name="Morin E."/>
            <person name="Salamov A."/>
            <person name="Lipzen A."/>
            <person name="Mereny Z."/>
            <person name="Hegedus B."/>
            <person name="Baldrian P."/>
            <person name="Stursova M."/>
            <person name="Weitz H."/>
            <person name="Taylor A."/>
            <person name="Grigoriev I.V."/>
            <person name="Nagy L.G."/>
            <person name="Martin F."/>
            <person name="Kauserud H."/>
        </authorList>
    </citation>
    <scope>NUCLEOTIDE SEQUENCE</scope>
    <source>
        <strain evidence="2">CBHHK067</strain>
    </source>
</reference>